<dbReference type="AlphaFoldDB" id="A0A0N4Y268"/>
<dbReference type="PROSITE" id="PS00639">
    <property type="entry name" value="THIOL_PROTEASE_HIS"/>
    <property type="match status" value="1"/>
</dbReference>
<organism evidence="5">
    <name type="scientific">Nippostrongylus brasiliensis</name>
    <name type="common">Rat hookworm</name>
    <dbReference type="NCBI Taxonomy" id="27835"/>
    <lineage>
        <taxon>Eukaryota</taxon>
        <taxon>Metazoa</taxon>
        <taxon>Ecdysozoa</taxon>
        <taxon>Nematoda</taxon>
        <taxon>Chromadorea</taxon>
        <taxon>Rhabditida</taxon>
        <taxon>Rhabditina</taxon>
        <taxon>Rhabditomorpha</taxon>
        <taxon>Strongyloidea</taxon>
        <taxon>Heligmosomidae</taxon>
        <taxon>Nippostrongylus</taxon>
    </lineage>
</organism>
<dbReference type="GO" id="GO:0006508">
    <property type="term" value="P:proteolysis"/>
    <property type="evidence" value="ECO:0007669"/>
    <property type="project" value="InterPro"/>
</dbReference>
<dbReference type="WBParaSite" id="NBR_0000977801-mRNA-1">
    <property type="protein sequence ID" value="NBR_0000977801-mRNA-1"/>
    <property type="gene ID" value="NBR_0000977801"/>
</dbReference>
<proteinExistence type="inferred from homology"/>
<name>A0A0N4Y268_NIPBR</name>
<evidence type="ECO:0000256" key="1">
    <source>
        <dbReference type="ARBA" id="ARBA00008455"/>
    </source>
</evidence>
<comment type="similarity">
    <text evidence="1">Belongs to the peptidase C1 family.</text>
</comment>
<dbReference type="Proteomes" id="UP000271162">
    <property type="component" value="Unassembled WGS sequence"/>
</dbReference>
<keyword evidence="4" id="KW-1185">Reference proteome</keyword>
<dbReference type="OMA" id="KCETTAN"/>
<dbReference type="SUPFAM" id="SSF54001">
    <property type="entry name" value="Cysteine proteinases"/>
    <property type="match status" value="1"/>
</dbReference>
<feature type="domain" description="Peptidase C1A papain C-terminal" evidence="2">
    <location>
        <begin position="55"/>
        <end position="245"/>
    </location>
</feature>
<dbReference type="SMART" id="SM00645">
    <property type="entry name" value="Pept_C1"/>
    <property type="match status" value="1"/>
</dbReference>
<accession>A0A0N4Y268</accession>
<dbReference type="Gene3D" id="3.90.70.10">
    <property type="entry name" value="Cysteine proteinases"/>
    <property type="match status" value="1"/>
</dbReference>
<dbReference type="STRING" id="27835.A0A0N4Y268"/>
<dbReference type="InterPro" id="IPR025660">
    <property type="entry name" value="Pept_his_AS"/>
</dbReference>
<dbReference type="Pfam" id="PF00112">
    <property type="entry name" value="Peptidase_C1"/>
    <property type="match status" value="1"/>
</dbReference>
<evidence type="ECO:0000313" key="5">
    <source>
        <dbReference type="WBParaSite" id="NBR_0000977801-mRNA-1"/>
    </source>
</evidence>
<reference evidence="5" key="1">
    <citation type="submission" date="2017-02" db="UniProtKB">
        <authorList>
            <consortium name="WormBaseParasite"/>
        </authorList>
    </citation>
    <scope>IDENTIFICATION</scope>
</reference>
<dbReference type="InterPro" id="IPR038765">
    <property type="entry name" value="Papain-like_cys_pep_sf"/>
</dbReference>
<evidence type="ECO:0000313" key="4">
    <source>
        <dbReference type="Proteomes" id="UP000271162"/>
    </source>
</evidence>
<reference evidence="3 4" key="2">
    <citation type="submission" date="2018-11" db="EMBL/GenBank/DDBJ databases">
        <authorList>
            <consortium name="Pathogen Informatics"/>
        </authorList>
    </citation>
    <scope>NUCLEOTIDE SEQUENCE [LARGE SCALE GENOMIC DNA]</scope>
</reference>
<dbReference type="PANTHER" id="PTHR12411">
    <property type="entry name" value="CYSTEINE PROTEASE FAMILY C1-RELATED"/>
    <property type="match status" value="1"/>
</dbReference>
<dbReference type="InterPro" id="IPR013128">
    <property type="entry name" value="Peptidase_C1A"/>
</dbReference>
<evidence type="ECO:0000259" key="2">
    <source>
        <dbReference type="SMART" id="SM00645"/>
    </source>
</evidence>
<gene>
    <name evidence="3" type="ORF">NBR_LOCUS9779</name>
</gene>
<protein>
    <submittedName>
        <fullName evidence="5">Pept_C1 domain-containing protein</fullName>
    </submittedName>
</protein>
<dbReference type="GO" id="GO:0008234">
    <property type="term" value="F:cysteine-type peptidase activity"/>
    <property type="evidence" value="ECO:0007669"/>
    <property type="project" value="InterPro"/>
</dbReference>
<dbReference type="InterPro" id="IPR000668">
    <property type="entry name" value="Peptidase_C1A_C"/>
</dbReference>
<dbReference type="EMBL" id="UYSL01020196">
    <property type="protein sequence ID" value="VDL73368.1"/>
    <property type="molecule type" value="Genomic_DNA"/>
</dbReference>
<sequence>MRVHNKQFLAQPIKEDARRLTGQALVNFVNQRQPFFKVSLNINTPGRLFFCLILRFLHAVEMIAAWGAKEEIHSKHGTSFKGAVSAVVDNCKPYPFHPCGRHPNQTYYGECPKDHLYRTPACKPYCQYSYHKRLDQDKVYGTSSYNVKFDEETIQREIMKNGPVHASFTVYEDFHFYESGIYVHTAGKETGGHAVKIIGWGVENGTKFWLISNSWGTDWGEDGGYYRMVRGVNNCGLEEDIVAGLLG</sequence>
<evidence type="ECO:0000313" key="3">
    <source>
        <dbReference type="EMBL" id="VDL73368.1"/>
    </source>
</evidence>